<feature type="transmembrane region" description="Helical" evidence="1">
    <location>
        <begin position="88"/>
        <end position="106"/>
    </location>
</feature>
<keyword evidence="1" id="KW-0812">Transmembrane</keyword>
<dbReference type="KEGG" id="aagg:ETAA8_70120"/>
<reference evidence="2 3" key="1">
    <citation type="submission" date="2019-02" db="EMBL/GenBank/DDBJ databases">
        <title>Deep-cultivation of Planctomycetes and their phenomic and genomic characterization uncovers novel biology.</title>
        <authorList>
            <person name="Wiegand S."/>
            <person name="Jogler M."/>
            <person name="Boedeker C."/>
            <person name="Pinto D."/>
            <person name="Vollmers J."/>
            <person name="Rivas-Marin E."/>
            <person name="Kohn T."/>
            <person name="Peeters S.H."/>
            <person name="Heuer A."/>
            <person name="Rast P."/>
            <person name="Oberbeckmann S."/>
            <person name="Bunk B."/>
            <person name="Jeske O."/>
            <person name="Meyerdierks A."/>
            <person name="Storesund J.E."/>
            <person name="Kallscheuer N."/>
            <person name="Luecker S."/>
            <person name="Lage O.M."/>
            <person name="Pohl T."/>
            <person name="Merkel B.J."/>
            <person name="Hornburger P."/>
            <person name="Mueller R.-W."/>
            <person name="Bruemmer F."/>
            <person name="Labrenz M."/>
            <person name="Spormann A.M."/>
            <person name="Op den Camp H."/>
            <person name="Overmann J."/>
            <person name="Amann R."/>
            <person name="Jetten M.S.M."/>
            <person name="Mascher T."/>
            <person name="Medema M.H."/>
            <person name="Devos D.P."/>
            <person name="Kaster A.-K."/>
            <person name="Ovreas L."/>
            <person name="Rohde M."/>
            <person name="Galperin M.Y."/>
            <person name="Jogler C."/>
        </authorList>
    </citation>
    <scope>NUCLEOTIDE SEQUENCE [LARGE SCALE GENOMIC DNA]</scope>
    <source>
        <strain evidence="2 3">ETA_A8</strain>
    </source>
</reference>
<dbReference type="EMBL" id="CP036274">
    <property type="protein sequence ID" value="QDU31851.1"/>
    <property type="molecule type" value="Genomic_DNA"/>
</dbReference>
<feature type="transmembrane region" description="Helical" evidence="1">
    <location>
        <begin position="118"/>
        <end position="136"/>
    </location>
</feature>
<feature type="transmembrane region" description="Helical" evidence="1">
    <location>
        <begin position="46"/>
        <end position="68"/>
    </location>
</feature>
<proteinExistence type="predicted"/>
<organism evidence="2 3">
    <name type="scientific">Anatilimnocola aggregata</name>
    <dbReference type="NCBI Taxonomy" id="2528021"/>
    <lineage>
        <taxon>Bacteria</taxon>
        <taxon>Pseudomonadati</taxon>
        <taxon>Planctomycetota</taxon>
        <taxon>Planctomycetia</taxon>
        <taxon>Pirellulales</taxon>
        <taxon>Pirellulaceae</taxon>
        <taxon>Anatilimnocola</taxon>
    </lineage>
</organism>
<keyword evidence="1" id="KW-1133">Transmembrane helix</keyword>
<evidence type="ECO:0000313" key="3">
    <source>
        <dbReference type="Proteomes" id="UP000315017"/>
    </source>
</evidence>
<feature type="transmembrane region" description="Helical" evidence="1">
    <location>
        <begin position="221"/>
        <end position="239"/>
    </location>
</feature>
<dbReference type="AlphaFoldDB" id="A0A517YNR3"/>
<dbReference type="Proteomes" id="UP000315017">
    <property type="component" value="Chromosome"/>
</dbReference>
<feature type="transmembrane region" description="Helical" evidence="1">
    <location>
        <begin position="179"/>
        <end position="200"/>
    </location>
</feature>
<accession>A0A517YNR3</accession>
<name>A0A517YNR3_9BACT</name>
<evidence type="ECO:0000313" key="2">
    <source>
        <dbReference type="EMBL" id="QDU31851.1"/>
    </source>
</evidence>
<keyword evidence="3" id="KW-1185">Reference proteome</keyword>
<feature type="transmembrane region" description="Helical" evidence="1">
    <location>
        <begin position="254"/>
        <end position="275"/>
    </location>
</feature>
<evidence type="ECO:0000256" key="1">
    <source>
        <dbReference type="SAM" id="Phobius"/>
    </source>
</evidence>
<feature type="transmembrane region" description="Helical" evidence="1">
    <location>
        <begin position="6"/>
        <end position="25"/>
    </location>
</feature>
<keyword evidence="1" id="KW-0472">Membrane</keyword>
<gene>
    <name evidence="2" type="ORF">ETAA8_70120</name>
</gene>
<protein>
    <submittedName>
        <fullName evidence="2">Uncharacterized protein</fullName>
    </submittedName>
</protein>
<sequence length="346" mass="37987">MVALEIVLLAFHLACMNVAAGGPLVGLWLEWKDRRGDGVAGETAKYLGAATILALFVGALLGLIIGWLRWTPDYQHIWQVQLSRKLNNAILELGVTTVLLIVYWAWRRRVLIPTRTGFVVRGFLLLFASTNLLYHFPPLLIVAGKLQEGAFVDKEVDPNKILTPATFRELLIEQETPAMTVHFALASVAMAGLMLIGYALRRMKQDDEPRNAKRIATWGGWAALGATGLQLIVGLWLLATTPTESQAQLTGSSLLPSVCLGLSLALVVWLLRELADVTMGDCSRKSLVRSMIAMTAVILLMTAARQLSRPQIPVRDSSKLVRLHATEAVTNTNLSSLVNTPWKTSF</sequence>